<dbReference type="CDD" id="cd22157">
    <property type="entry name" value="F-box_AtFBW1-like"/>
    <property type="match status" value="1"/>
</dbReference>
<dbReference type="NCBIfam" id="TIGR01640">
    <property type="entry name" value="F_box_assoc_1"/>
    <property type="match status" value="1"/>
</dbReference>
<dbReference type="InterPro" id="IPR015915">
    <property type="entry name" value="Kelch-typ_b-propeller"/>
</dbReference>
<dbReference type="AlphaFoldDB" id="A0A6A4QA46"/>
<feature type="compositionally biased region" description="Basic residues" evidence="3">
    <location>
        <begin position="56"/>
        <end position="66"/>
    </location>
</feature>
<dbReference type="EMBL" id="WOCE01000007">
    <property type="protein sequence ID" value="KAE9610483.1"/>
    <property type="molecule type" value="Genomic_DNA"/>
</dbReference>
<dbReference type="Pfam" id="PF00646">
    <property type="entry name" value="F-box"/>
    <property type="match status" value="1"/>
</dbReference>
<sequence length="438" mass="49606">MDQQNSLILMLTHFHQPLPRQPFLNIDNNSVDSCSDLSMTAGSSGSSRVIELPKHPSTKKSRRNQSRGKSSSRPFMDQQVWKDFPEDLFEAVIARLPIATFFRFRAVCQRWNSLLTSKSFSQHCVQVPQANPWFYTVTGECLNSGFMYDPSVKKWHHHTFSTRTEFCVQVPVASAGGLICFTGFDHRDYCVCNPLNQSFTELPIRPSKSHSQCYRAVGMTVNGNSTDAGYKILLVHANGDYEIYDSLRKSWSHQGNMPAGIKRPVTVNFGSCVSVDSTIYFTRSYPEAIISFDMETEVWKQNIIPSPSHVIDHALAEYNGRIMLVGLLGKNAATCVCIWELQQMTLLWKEVDRMPNEWCLEFYGKAVIMTCLGNRGGLLMLSLRSRFSMRSVLVNRLVSYNMASREWLQVPTCKVPGGRKRQCVSYGTAFYPSLTSMA</sequence>
<feature type="compositionally biased region" description="Polar residues" evidence="3">
    <location>
        <begin position="37"/>
        <end position="47"/>
    </location>
</feature>
<evidence type="ECO:0000256" key="3">
    <source>
        <dbReference type="SAM" id="MobiDB-lite"/>
    </source>
</evidence>
<evidence type="ECO:0000259" key="4">
    <source>
        <dbReference type="PROSITE" id="PS50181"/>
    </source>
</evidence>
<dbReference type="InterPro" id="IPR013187">
    <property type="entry name" value="F-box-assoc_dom_typ3"/>
</dbReference>
<evidence type="ECO:0000256" key="1">
    <source>
        <dbReference type="ARBA" id="ARBA00022441"/>
    </source>
</evidence>
<dbReference type="InterPro" id="IPR036047">
    <property type="entry name" value="F-box-like_dom_sf"/>
</dbReference>
<name>A0A6A4QA46_LUPAL</name>
<keyword evidence="2" id="KW-0677">Repeat</keyword>
<organism evidence="5 6">
    <name type="scientific">Lupinus albus</name>
    <name type="common">White lupine</name>
    <name type="synonym">Lupinus termis</name>
    <dbReference type="NCBI Taxonomy" id="3870"/>
    <lineage>
        <taxon>Eukaryota</taxon>
        <taxon>Viridiplantae</taxon>
        <taxon>Streptophyta</taxon>
        <taxon>Embryophyta</taxon>
        <taxon>Tracheophyta</taxon>
        <taxon>Spermatophyta</taxon>
        <taxon>Magnoliopsida</taxon>
        <taxon>eudicotyledons</taxon>
        <taxon>Gunneridae</taxon>
        <taxon>Pentapetalae</taxon>
        <taxon>rosids</taxon>
        <taxon>fabids</taxon>
        <taxon>Fabales</taxon>
        <taxon>Fabaceae</taxon>
        <taxon>Papilionoideae</taxon>
        <taxon>50 kb inversion clade</taxon>
        <taxon>genistoids sensu lato</taxon>
        <taxon>core genistoids</taxon>
        <taxon>Genisteae</taxon>
        <taxon>Lupinus</taxon>
    </lineage>
</organism>
<dbReference type="FunFam" id="2.120.10.80:FF:000059">
    <property type="entry name" value="F-box only protein 6"/>
    <property type="match status" value="1"/>
</dbReference>
<proteinExistence type="predicted"/>
<dbReference type="Pfam" id="PF08268">
    <property type="entry name" value="FBA_3"/>
    <property type="match status" value="1"/>
</dbReference>
<dbReference type="PANTHER" id="PTHR31672">
    <property type="entry name" value="BNACNNG10540D PROTEIN"/>
    <property type="match status" value="1"/>
</dbReference>
<dbReference type="Gene3D" id="1.20.1280.50">
    <property type="match status" value="1"/>
</dbReference>
<dbReference type="SUPFAM" id="SSF81383">
    <property type="entry name" value="F-box domain"/>
    <property type="match status" value="1"/>
</dbReference>
<accession>A0A6A4QA46</accession>
<protein>
    <submittedName>
        <fullName evidence="5">Putative F-box domain, galactose oxidase/kelch, beta-propeller, kelch-type beta propeller</fullName>
    </submittedName>
</protein>
<dbReference type="SMART" id="SM00256">
    <property type="entry name" value="FBOX"/>
    <property type="match status" value="1"/>
</dbReference>
<dbReference type="Gene3D" id="2.120.10.80">
    <property type="entry name" value="Kelch-type beta propeller"/>
    <property type="match status" value="1"/>
</dbReference>
<keyword evidence="6" id="KW-1185">Reference proteome</keyword>
<dbReference type="PANTHER" id="PTHR31672:SF12">
    <property type="entry name" value="F-BOX DOMAIN-CONTAINING PROTEIN"/>
    <property type="match status" value="1"/>
</dbReference>
<keyword evidence="1" id="KW-0880">Kelch repeat</keyword>
<evidence type="ECO:0000313" key="6">
    <source>
        <dbReference type="Proteomes" id="UP000447434"/>
    </source>
</evidence>
<dbReference type="FunFam" id="1.20.1280.50:FF:000008">
    <property type="entry name" value="F-box only protein 6"/>
    <property type="match status" value="1"/>
</dbReference>
<evidence type="ECO:0000256" key="2">
    <source>
        <dbReference type="ARBA" id="ARBA00022737"/>
    </source>
</evidence>
<feature type="region of interest" description="Disordered" evidence="3">
    <location>
        <begin position="37"/>
        <end position="74"/>
    </location>
</feature>
<comment type="caution">
    <text evidence="5">The sequence shown here is derived from an EMBL/GenBank/DDBJ whole genome shotgun (WGS) entry which is preliminary data.</text>
</comment>
<dbReference type="InterPro" id="IPR011043">
    <property type="entry name" value="Gal_Oxase/kelch_b-propeller"/>
</dbReference>
<dbReference type="InterPro" id="IPR017451">
    <property type="entry name" value="F-box-assoc_interact_dom"/>
</dbReference>
<reference evidence="6" key="1">
    <citation type="journal article" date="2020" name="Nat. Commun.">
        <title>Genome sequence of the cluster root forming white lupin.</title>
        <authorList>
            <person name="Hufnagel B."/>
            <person name="Marques A."/>
            <person name="Soriano A."/>
            <person name="Marques L."/>
            <person name="Divol F."/>
            <person name="Doumas P."/>
            <person name="Sallet E."/>
            <person name="Mancinotti D."/>
            <person name="Carrere S."/>
            <person name="Marande W."/>
            <person name="Arribat S."/>
            <person name="Keller J."/>
            <person name="Huneau C."/>
            <person name="Blein T."/>
            <person name="Aime D."/>
            <person name="Laguerre M."/>
            <person name="Taylor J."/>
            <person name="Schubert V."/>
            <person name="Nelson M."/>
            <person name="Geu-Flores F."/>
            <person name="Crespi M."/>
            <person name="Gallardo-Guerrero K."/>
            <person name="Delaux P.-M."/>
            <person name="Salse J."/>
            <person name="Berges H."/>
            <person name="Guyot R."/>
            <person name="Gouzy J."/>
            <person name="Peret B."/>
        </authorList>
    </citation>
    <scope>NUCLEOTIDE SEQUENCE [LARGE SCALE GENOMIC DNA]</scope>
    <source>
        <strain evidence="6">cv. Amiga</strain>
    </source>
</reference>
<dbReference type="SUPFAM" id="SSF50965">
    <property type="entry name" value="Galactose oxidase, central domain"/>
    <property type="match status" value="1"/>
</dbReference>
<dbReference type="OrthoDB" id="6482909at2759"/>
<dbReference type="PROSITE" id="PS50181">
    <property type="entry name" value="FBOX"/>
    <property type="match status" value="1"/>
</dbReference>
<dbReference type="InterPro" id="IPR050796">
    <property type="entry name" value="SCF_F-box_component"/>
</dbReference>
<evidence type="ECO:0000313" key="5">
    <source>
        <dbReference type="EMBL" id="KAE9610483.1"/>
    </source>
</evidence>
<gene>
    <name evidence="5" type="ORF">Lalb_Chr07g0187081</name>
</gene>
<dbReference type="InterPro" id="IPR001810">
    <property type="entry name" value="F-box_dom"/>
</dbReference>
<feature type="domain" description="F-box" evidence="4">
    <location>
        <begin position="78"/>
        <end position="123"/>
    </location>
</feature>
<dbReference type="Proteomes" id="UP000447434">
    <property type="component" value="Chromosome 7"/>
</dbReference>